<comment type="caution">
    <text evidence="2">The sequence shown here is derived from an EMBL/GenBank/DDBJ whole genome shotgun (WGS) entry which is preliminary data.</text>
</comment>
<evidence type="ECO:0000313" key="3">
    <source>
        <dbReference type="Proteomes" id="UP000678393"/>
    </source>
</evidence>
<dbReference type="InterPro" id="IPR011330">
    <property type="entry name" value="Glyco_hydro/deAcase_b/a-brl"/>
</dbReference>
<dbReference type="Proteomes" id="UP000678393">
    <property type="component" value="Unassembled WGS sequence"/>
</dbReference>
<evidence type="ECO:0000259" key="1">
    <source>
        <dbReference type="Pfam" id="PF01522"/>
    </source>
</evidence>
<dbReference type="SUPFAM" id="SSF88713">
    <property type="entry name" value="Glycoside hydrolase/deacetylase"/>
    <property type="match status" value="1"/>
</dbReference>
<evidence type="ECO:0000313" key="2">
    <source>
        <dbReference type="EMBL" id="CAG5135326.1"/>
    </source>
</evidence>
<dbReference type="OrthoDB" id="504708at2759"/>
<gene>
    <name evidence="2" type="ORF">CUNI_LOCUS20884</name>
</gene>
<dbReference type="GO" id="GO:0016810">
    <property type="term" value="F:hydrolase activity, acting on carbon-nitrogen (but not peptide) bonds"/>
    <property type="evidence" value="ECO:0007669"/>
    <property type="project" value="InterPro"/>
</dbReference>
<dbReference type="Gene3D" id="3.20.20.370">
    <property type="entry name" value="Glycoside hydrolase/deacetylase"/>
    <property type="match status" value="1"/>
</dbReference>
<reference evidence="2" key="1">
    <citation type="submission" date="2021-04" db="EMBL/GenBank/DDBJ databases">
        <authorList>
            <consortium name="Molecular Ecology Group"/>
        </authorList>
    </citation>
    <scope>NUCLEOTIDE SEQUENCE</scope>
</reference>
<dbReference type="GO" id="GO:0005975">
    <property type="term" value="P:carbohydrate metabolic process"/>
    <property type="evidence" value="ECO:0007669"/>
    <property type="project" value="InterPro"/>
</dbReference>
<dbReference type="InterPro" id="IPR052740">
    <property type="entry name" value="CE4"/>
</dbReference>
<keyword evidence="3" id="KW-1185">Reference proteome</keyword>
<dbReference type="InterPro" id="IPR002509">
    <property type="entry name" value="NODB_dom"/>
</dbReference>
<protein>
    <recommendedName>
        <fullName evidence="1">NodB homology domain-containing protein</fullName>
    </recommendedName>
</protein>
<dbReference type="Pfam" id="PF01522">
    <property type="entry name" value="Polysacc_deac_1"/>
    <property type="match status" value="1"/>
</dbReference>
<feature type="domain" description="NodB homology" evidence="1">
    <location>
        <begin position="1"/>
        <end position="118"/>
    </location>
</feature>
<proteinExistence type="predicted"/>
<name>A0A8S4A8L3_9EUPU</name>
<dbReference type="AlphaFoldDB" id="A0A8S4A8L3"/>
<dbReference type="PANTHER" id="PTHR45985:SF3">
    <property type="entry name" value="CHITIN DEACETYLASE-LIKE 4"/>
    <property type="match status" value="1"/>
</dbReference>
<accession>A0A8S4A8L3</accession>
<dbReference type="EMBL" id="CAJHNH020008179">
    <property type="protein sequence ID" value="CAG5135326.1"/>
    <property type="molecule type" value="Genomic_DNA"/>
</dbReference>
<dbReference type="PANTHER" id="PTHR45985">
    <property type="match status" value="1"/>
</dbReference>
<organism evidence="2 3">
    <name type="scientific">Candidula unifasciata</name>
    <dbReference type="NCBI Taxonomy" id="100452"/>
    <lineage>
        <taxon>Eukaryota</taxon>
        <taxon>Metazoa</taxon>
        <taxon>Spiralia</taxon>
        <taxon>Lophotrochozoa</taxon>
        <taxon>Mollusca</taxon>
        <taxon>Gastropoda</taxon>
        <taxon>Heterobranchia</taxon>
        <taxon>Euthyneura</taxon>
        <taxon>Panpulmonata</taxon>
        <taxon>Eupulmonata</taxon>
        <taxon>Stylommatophora</taxon>
        <taxon>Helicina</taxon>
        <taxon>Helicoidea</taxon>
        <taxon>Geomitridae</taxon>
        <taxon>Candidula</taxon>
    </lineage>
</organism>
<sequence length="285" mass="32508">MVMLTFDDSINGQNMHYFRGIFNGTIKNPNGCPIKSTFFVSGDSSDYDMVKQIYKQGHEIASHTMSHREPTTWWAYAGYENWEHEIVGMRNRLNEKSGVPVREITGMRAPFLQVGGDAQYAMLKENKFRYDSSMVTGSLYTNKQKPVWPFTLDTPPDSTTCSLTPCPTRSYPGLWEVPLIRWYGSNRVACAMPDACTIGLGTEGTLKFLQDNFDRHYTTNRAPLGVFIHASWFGRKNGNFEGMVEFLRSLADKEDVWVVTVNQMLDWVQHPVRLSALNTIQTWAC</sequence>